<comment type="caution">
    <text evidence="4">The sequence shown here is derived from an EMBL/GenBank/DDBJ whole genome shotgun (WGS) entry which is preliminary data.</text>
</comment>
<gene>
    <name evidence="4" type="ORF">NP493_598g01012</name>
</gene>
<organism evidence="4 5">
    <name type="scientific">Ridgeia piscesae</name>
    <name type="common">Tubeworm</name>
    <dbReference type="NCBI Taxonomy" id="27915"/>
    <lineage>
        <taxon>Eukaryota</taxon>
        <taxon>Metazoa</taxon>
        <taxon>Spiralia</taxon>
        <taxon>Lophotrochozoa</taxon>
        <taxon>Annelida</taxon>
        <taxon>Polychaeta</taxon>
        <taxon>Sedentaria</taxon>
        <taxon>Canalipalpata</taxon>
        <taxon>Sabellida</taxon>
        <taxon>Siboglinidae</taxon>
        <taxon>Ridgeia</taxon>
    </lineage>
</organism>
<feature type="region of interest" description="Disordered" evidence="2">
    <location>
        <begin position="338"/>
        <end position="394"/>
    </location>
</feature>
<dbReference type="Pfam" id="PF05029">
    <property type="entry name" value="TIMELESS_C"/>
    <property type="match status" value="1"/>
</dbReference>
<evidence type="ECO:0000256" key="2">
    <source>
        <dbReference type="SAM" id="MobiDB-lite"/>
    </source>
</evidence>
<sequence length="743" mass="83969">MDFCRILSVLLPGPENEEPENTPELPEESDGEDELEESGVKVSEEEFNFNSFILRFVNPRVEQAYVTLLAQYKTTSVSNTVSLCRFVNPRVVQAYVTLLAQYKTNSAHTNHCLLKMLHRIGFECEMIGMLFQARLFRVFQSVYADPASTTRHFKELVGFSQHVVGRFIEVAQKNSKVFMELFFWKSVRDVRDITEGYGYTEHQSKKVKQLWTEEEDMEVQRLVEQFTDEGVQDGDMVDYVLANLIDQSKTRRQVVRQLVHLSLIGSAKELKRRNGPVRSREWQMEEVENLTQLLEEFKDNDYPLTDILANLRVKRSRPKVIEKLLELGLIQDKNEVMKKRKSKKGKKGKQGYEEEPEGFEEDQALTSDDEEHMDEEPETVVTSSDESVGDQSDVDEDEPIYITKIRKAAKRAITSGLRVAVQWICETLSRTADEREEDGDEEPIPLVPITEETEEAMENSTFQTLLKRLGVKSPASEQEMFWRISGRLSPNDLRSRVEPLKTCLSPDSSDSRKTGGHLEALRALAKQKQTDGGKCKRRHRGHTENKGSEDHVMAEAAQTELVESSSNQSSPSGGRQAGRSRLKRSLPDFSEDESDNERLVIDTDAPAEAALQPAKRARVVDSDDSSDGDDNVGDTVITQSQPVKRVKVVDSDDSSDNDDNVGDTVKTRPQPVKRVKVVDTDDSGAESTHDNDTAATAPHTELRSFPATMLSQTPDESDSDIDDHIPLRKVTKKCTIESDSDDD</sequence>
<keyword evidence="5" id="KW-1185">Reference proteome</keyword>
<proteinExistence type="inferred from homology"/>
<dbReference type="EMBL" id="JAODUO010000598">
    <property type="protein sequence ID" value="KAK2177432.1"/>
    <property type="molecule type" value="Genomic_DNA"/>
</dbReference>
<dbReference type="InterPro" id="IPR007725">
    <property type="entry name" value="TIMELESS_C"/>
</dbReference>
<dbReference type="GO" id="GO:0043111">
    <property type="term" value="P:replication fork arrest"/>
    <property type="evidence" value="ECO:0007669"/>
    <property type="project" value="TreeGrafter"/>
</dbReference>
<feature type="domain" description="Timeless C-terminal" evidence="3">
    <location>
        <begin position="411"/>
        <end position="494"/>
    </location>
</feature>
<feature type="compositionally biased region" description="Basic residues" evidence="2">
    <location>
        <begin position="338"/>
        <end position="349"/>
    </location>
</feature>
<feature type="compositionally biased region" description="Acidic residues" evidence="2">
    <location>
        <begin position="353"/>
        <end position="378"/>
    </location>
</feature>
<dbReference type="GO" id="GO:0003677">
    <property type="term" value="F:DNA binding"/>
    <property type="evidence" value="ECO:0007669"/>
    <property type="project" value="TreeGrafter"/>
</dbReference>
<dbReference type="Pfam" id="PF26019">
    <property type="entry name" value="HTH_TIMELESS"/>
    <property type="match status" value="1"/>
</dbReference>
<feature type="compositionally biased region" description="Acidic residues" evidence="2">
    <location>
        <begin position="651"/>
        <end position="661"/>
    </location>
</feature>
<dbReference type="AlphaFoldDB" id="A0AAD9KTV5"/>
<reference evidence="4" key="1">
    <citation type="journal article" date="2023" name="Mol. Biol. Evol.">
        <title>Third-Generation Sequencing Reveals the Adaptive Role of the Epigenome in Three Deep-Sea Polychaetes.</title>
        <authorList>
            <person name="Perez M."/>
            <person name="Aroh O."/>
            <person name="Sun Y."/>
            <person name="Lan Y."/>
            <person name="Juniper S.K."/>
            <person name="Young C.R."/>
            <person name="Angers B."/>
            <person name="Qian P.Y."/>
        </authorList>
    </citation>
    <scope>NUCLEOTIDE SEQUENCE</scope>
    <source>
        <strain evidence="4">R07B-5</strain>
    </source>
</reference>
<dbReference type="InterPro" id="IPR044998">
    <property type="entry name" value="Timeless"/>
</dbReference>
<evidence type="ECO:0000313" key="5">
    <source>
        <dbReference type="Proteomes" id="UP001209878"/>
    </source>
</evidence>
<dbReference type="PANTHER" id="PTHR22940:SF4">
    <property type="entry name" value="PROTEIN TIMELESS HOMOLOG"/>
    <property type="match status" value="1"/>
</dbReference>
<accession>A0AAD9KTV5</accession>
<comment type="similarity">
    <text evidence="1">Belongs to the timeless family.</text>
</comment>
<feature type="region of interest" description="Disordered" evidence="2">
    <location>
        <begin position="12"/>
        <end position="37"/>
    </location>
</feature>
<evidence type="ECO:0000256" key="1">
    <source>
        <dbReference type="ARBA" id="ARBA00008174"/>
    </source>
</evidence>
<feature type="compositionally biased region" description="Acidic residues" evidence="2">
    <location>
        <begin position="622"/>
        <end position="632"/>
    </location>
</feature>
<feature type="compositionally biased region" description="Acidic residues" evidence="2">
    <location>
        <begin position="15"/>
        <end position="37"/>
    </location>
</feature>
<evidence type="ECO:0000259" key="3">
    <source>
        <dbReference type="Pfam" id="PF05029"/>
    </source>
</evidence>
<evidence type="ECO:0000313" key="4">
    <source>
        <dbReference type="EMBL" id="KAK2177432.1"/>
    </source>
</evidence>
<feature type="compositionally biased region" description="Polar residues" evidence="2">
    <location>
        <begin position="380"/>
        <end position="390"/>
    </location>
</feature>
<dbReference type="PANTHER" id="PTHR22940">
    <property type="entry name" value="TIMEOUT/TIMELESS-2"/>
    <property type="match status" value="1"/>
</dbReference>
<dbReference type="Proteomes" id="UP001209878">
    <property type="component" value="Unassembled WGS sequence"/>
</dbReference>
<protein>
    <recommendedName>
        <fullName evidence="3">Timeless C-terminal domain-containing protein</fullName>
    </recommendedName>
</protein>
<feature type="region of interest" description="Disordered" evidence="2">
    <location>
        <begin position="525"/>
        <end position="724"/>
    </location>
</feature>
<feature type="compositionally biased region" description="Basic and acidic residues" evidence="2">
    <location>
        <begin position="542"/>
        <end position="553"/>
    </location>
</feature>
<dbReference type="GO" id="GO:0006281">
    <property type="term" value="P:DNA repair"/>
    <property type="evidence" value="ECO:0007669"/>
    <property type="project" value="TreeGrafter"/>
</dbReference>
<dbReference type="GO" id="GO:0031298">
    <property type="term" value="C:replication fork protection complex"/>
    <property type="evidence" value="ECO:0007669"/>
    <property type="project" value="TreeGrafter"/>
</dbReference>
<name>A0AAD9KTV5_RIDPI</name>
<dbReference type="GO" id="GO:0000076">
    <property type="term" value="P:DNA replication checkpoint signaling"/>
    <property type="evidence" value="ECO:0007669"/>
    <property type="project" value="TreeGrafter"/>
</dbReference>